<keyword evidence="4" id="KW-0411">Iron-sulfur</keyword>
<organism evidence="6 7">
    <name type="scientific">Clostridium aciditolerans</name>
    <dbReference type="NCBI Taxonomy" id="339861"/>
    <lineage>
        <taxon>Bacteria</taxon>
        <taxon>Bacillati</taxon>
        <taxon>Bacillota</taxon>
        <taxon>Clostridia</taxon>
        <taxon>Eubacteriales</taxon>
        <taxon>Clostridiaceae</taxon>
        <taxon>Clostridium</taxon>
    </lineage>
</organism>
<reference evidence="6" key="1">
    <citation type="submission" date="2020-12" db="EMBL/GenBank/DDBJ databases">
        <title>Clostridium thailandense sp. nov., a novel acetogenic bacterium isolated from peat land soil in Thailand.</title>
        <authorList>
            <person name="Chaikitkaew S."/>
            <person name="Birkeland N.K."/>
        </authorList>
    </citation>
    <scope>NUCLEOTIDE SEQUENCE</scope>
    <source>
        <strain evidence="6">DSM 17425</strain>
    </source>
</reference>
<evidence type="ECO:0000259" key="5">
    <source>
        <dbReference type="PROSITE" id="PS51918"/>
    </source>
</evidence>
<dbReference type="InterPro" id="IPR007197">
    <property type="entry name" value="rSAM"/>
</dbReference>
<sequence>MKVRDILERKAKDTLVKAGSELLSKNPEKNVDKLFDVFEKAVHKDEENLERLKVIKDMYNNNLPTREFINDILKNTDKKCIKKLFTNFFANAAWYGMPKRAKYFEETGTKTPFVLLISPSMRCNLRCTGCYASSYSKEDDIPYEEMDRIIKEAKEFGTYYFIILGGEPFFNEYMLDIYKKHKDCMFTPFTNGTLFDETLADKVKELGNVIPMFSLEGFEEDTDKRRGKGVFKKVMHAMELLKERGVLFGVSSATSRENVDTVTSDEFIDMLVEKGARMGWYFMYMPVGKDPDINLMLTSEQRLKLGERVRKLRQDKPYFMIDFFNDAPYVGGCIAGKYYCHINSHEDVEPCIFAHFAVDNLKNKKLMDVFKSDLFKELRSRQPYNENLLMPCMMIDNTSVVREVVDKTGAKPTDEGARMMIEDKDFQRKLDEIAEDFKPLAEKAWKEQFDCKGNYKMSKG</sequence>
<protein>
    <submittedName>
        <fullName evidence="6">Radical SAM protein</fullName>
    </submittedName>
</protein>
<gene>
    <name evidence="6" type="ORF">I6U51_21755</name>
</gene>
<dbReference type="SUPFAM" id="SSF102114">
    <property type="entry name" value="Radical SAM enzymes"/>
    <property type="match status" value="1"/>
</dbReference>
<evidence type="ECO:0000256" key="2">
    <source>
        <dbReference type="ARBA" id="ARBA00022723"/>
    </source>
</evidence>
<keyword evidence="2" id="KW-0479">Metal-binding</keyword>
<name>A0A934I1V8_9CLOT</name>
<keyword evidence="7" id="KW-1185">Reference proteome</keyword>
<keyword evidence="1" id="KW-0949">S-adenosyl-L-methionine</keyword>
<keyword evidence="3" id="KW-0408">Iron</keyword>
<accession>A0A934I1V8</accession>
<dbReference type="PROSITE" id="PS51918">
    <property type="entry name" value="RADICAL_SAM"/>
    <property type="match status" value="1"/>
</dbReference>
<dbReference type="InterPro" id="IPR013785">
    <property type="entry name" value="Aldolase_TIM"/>
</dbReference>
<dbReference type="SFLD" id="SFLDS00029">
    <property type="entry name" value="Radical_SAM"/>
    <property type="match status" value="1"/>
</dbReference>
<feature type="domain" description="Radical SAM core" evidence="5">
    <location>
        <begin position="109"/>
        <end position="322"/>
    </location>
</feature>
<dbReference type="SMART" id="SM00729">
    <property type="entry name" value="Elp3"/>
    <property type="match status" value="1"/>
</dbReference>
<evidence type="ECO:0000256" key="3">
    <source>
        <dbReference type="ARBA" id="ARBA00023004"/>
    </source>
</evidence>
<proteinExistence type="predicted"/>
<dbReference type="RefSeq" id="WP_211144659.1">
    <property type="nucleotide sequence ID" value="NZ_JAEEGB010000041.1"/>
</dbReference>
<dbReference type="PANTHER" id="PTHR43524:SF1">
    <property type="entry name" value="RADICAL SAM SUPERFAMILY PROTEIN"/>
    <property type="match status" value="1"/>
</dbReference>
<dbReference type="PANTHER" id="PTHR43524">
    <property type="entry name" value="RADICAL SAM SUPERFAMILY PROTEIN"/>
    <property type="match status" value="1"/>
</dbReference>
<dbReference type="InterPro" id="IPR058240">
    <property type="entry name" value="rSAM_sf"/>
</dbReference>
<dbReference type="Proteomes" id="UP000622687">
    <property type="component" value="Unassembled WGS sequence"/>
</dbReference>
<dbReference type="InterPro" id="IPR006638">
    <property type="entry name" value="Elp3/MiaA/NifB-like_rSAM"/>
</dbReference>
<dbReference type="CDD" id="cd01335">
    <property type="entry name" value="Radical_SAM"/>
    <property type="match status" value="1"/>
</dbReference>
<dbReference type="AlphaFoldDB" id="A0A934I1V8"/>
<evidence type="ECO:0000256" key="4">
    <source>
        <dbReference type="ARBA" id="ARBA00023014"/>
    </source>
</evidence>
<dbReference type="GO" id="GO:0003824">
    <property type="term" value="F:catalytic activity"/>
    <property type="evidence" value="ECO:0007669"/>
    <property type="project" value="InterPro"/>
</dbReference>
<dbReference type="Pfam" id="PF04055">
    <property type="entry name" value="Radical_SAM"/>
    <property type="match status" value="1"/>
</dbReference>
<evidence type="ECO:0000313" key="6">
    <source>
        <dbReference type="EMBL" id="MBI6875302.1"/>
    </source>
</evidence>
<evidence type="ECO:0000313" key="7">
    <source>
        <dbReference type="Proteomes" id="UP000622687"/>
    </source>
</evidence>
<dbReference type="GO" id="GO:0046872">
    <property type="term" value="F:metal ion binding"/>
    <property type="evidence" value="ECO:0007669"/>
    <property type="project" value="UniProtKB-KW"/>
</dbReference>
<evidence type="ECO:0000256" key="1">
    <source>
        <dbReference type="ARBA" id="ARBA00022691"/>
    </source>
</evidence>
<dbReference type="SFLD" id="SFLDG01067">
    <property type="entry name" value="SPASM/twitch_domain_containing"/>
    <property type="match status" value="1"/>
</dbReference>
<dbReference type="Gene3D" id="3.20.20.70">
    <property type="entry name" value="Aldolase class I"/>
    <property type="match status" value="1"/>
</dbReference>
<comment type="caution">
    <text evidence="6">The sequence shown here is derived from an EMBL/GenBank/DDBJ whole genome shotgun (WGS) entry which is preliminary data.</text>
</comment>
<dbReference type="CDD" id="cd21128">
    <property type="entry name" value="SPASM_rSAM"/>
    <property type="match status" value="1"/>
</dbReference>
<dbReference type="EMBL" id="JAEEGB010000041">
    <property type="protein sequence ID" value="MBI6875302.1"/>
    <property type="molecule type" value="Genomic_DNA"/>
</dbReference>
<dbReference type="GO" id="GO:0051536">
    <property type="term" value="F:iron-sulfur cluster binding"/>
    <property type="evidence" value="ECO:0007669"/>
    <property type="project" value="UniProtKB-KW"/>
</dbReference>
<dbReference type="Pfam" id="PF13186">
    <property type="entry name" value="SPASM"/>
    <property type="match status" value="1"/>
</dbReference>
<dbReference type="InterPro" id="IPR023885">
    <property type="entry name" value="4Fe4S-binding_SPASM_dom"/>
</dbReference>